<accession>A0A1U7HQ21</accession>
<keyword evidence="1" id="KW-1133">Transmembrane helix</keyword>
<dbReference type="OrthoDB" id="458293at2"/>
<feature type="transmembrane region" description="Helical" evidence="1">
    <location>
        <begin position="228"/>
        <end position="246"/>
    </location>
</feature>
<protein>
    <recommendedName>
        <fullName evidence="4">DUF3153 domain-containing protein</fullName>
    </recommendedName>
</protein>
<dbReference type="Proteomes" id="UP000186868">
    <property type="component" value="Unassembled WGS sequence"/>
</dbReference>
<dbReference type="EMBL" id="MRCB01000003">
    <property type="protein sequence ID" value="OKH25693.1"/>
    <property type="molecule type" value="Genomic_DNA"/>
</dbReference>
<evidence type="ECO:0000313" key="2">
    <source>
        <dbReference type="EMBL" id="OKH25693.1"/>
    </source>
</evidence>
<dbReference type="STRING" id="1921803.NIES593_04330"/>
<organism evidence="2 3">
    <name type="scientific">Hydrococcus rivularis NIES-593</name>
    <dbReference type="NCBI Taxonomy" id="1921803"/>
    <lineage>
        <taxon>Bacteria</taxon>
        <taxon>Bacillati</taxon>
        <taxon>Cyanobacteriota</taxon>
        <taxon>Cyanophyceae</taxon>
        <taxon>Pleurocapsales</taxon>
        <taxon>Hydrococcaceae</taxon>
        <taxon>Hydrococcus</taxon>
    </lineage>
</organism>
<comment type="caution">
    <text evidence="2">The sequence shown here is derived from an EMBL/GenBank/DDBJ whole genome shotgun (WGS) entry which is preliminary data.</text>
</comment>
<evidence type="ECO:0008006" key="4">
    <source>
        <dbReference type="Google" id="ProtNLM"/>
    </source>
</evidence>
<keyword evidence="1" id="KW-0472">Membrane</keyword>
<dbReference type="Pfam" id="PF11353">
    <property type="entry name" value="DUF3153"/>
    <property type="match status" value="1"/>
</dbReference>
<reference evidence="2 3" key="1">
    <citation type="submission" date="2016-11" db="EMBL/GenBank/DDBJ databases">
        <title>Draft Genome Sequences of Nine Cyanobacterial Strains from Diverse Habitats.</title>
        <authorList>
            <person name="Zhu T."/>
            <person name="Hou S."/>
            <person name="Lu X."/>
            <person name="Hess W.R."/>
        </authorList>
    </citation>
    <scope>NUCLEOTIDE SEQUENCE [LARGE SCALE GENOMIC DNA]</scope>
    <source>
        <strain evidence="2 3">NIES-593</strain>
    </source>
</reference>
<dbReference type="PROSITE" id="PS51257">
    <property type="entry name" value="PROKAR_LIPOPROTEIN"/>
    <property type="match status" value="1"/>
</dbReference>
<keyword evidence="3" id="KW-1185">Reference proteome</keyword>
<evidence type="ECO:0000313" key="3">
    <source>
        <dbReference type="Proteomes" id="UP000186868"/>
    </source>
</evidence>
<proteinExistence type="predicted"/>
<dbReference type="RefSeq" id="WP_073598528.1">
    <property type="nucleotide sequence ID" value="NZ_MRCB01000003.1"/>
</dbReference>
<sequence>MKTEKKIRKNPFRLLLPFVLCLLTLLTGCVRYEVGINFDHQHRGEIVQHIKLEQQLTTLGGSEAIKWLNSIERRAEQLQGKTERISPQEIIVTIPFGNGQELAKKFNQFFKADEQVPSGTVASETLDLVQLNSQMSVQQNNWLIVERNKLNLNVDLRALGVLSKQGNIIVSPGSLIDLELALNTPWGARTTANNFLTPEVGETKNQLIWHLQPGQINTIEVVFWAPNYMGLGTIGIVLLMLAGFYLKYGRLPWVEEARAAIGN</sequence>
<dbReference type="InterPro" id="IPR021499">
    <property type="entry name" value="DUF3153"/>
</dbReference>
<dbReference type="AlphaFoldDB" id="A0A1U7HQ21"/>
<gene>
    <name evidence="2" type="ORF">NIES593_04330</name>
</gene>
<evidence type="ECO:0000256" key="1">
    <source>
        <dbReference type="SAM" id="Phobius"/>
    </source>
</evidence>
<name>A0A1U7HQ21_9CYAN</name>
<keyword evidence="1" id="KW-0812">Transmembrane</keyword>